<evidence type="ECO:0000313" key="1">
    <source>
        <dbReference type="EMBL" id="NGO69054.1"/>
    </source>
</evidence>
<sequence>MTEPTRYSAPPIVLPLEPWLLEARPVPGCDVCGALDRQLQAALDAGDTRYAAECAHEIRLHPHDPEGRA</sequence>
<dbReference type="Proteomes" id="UP000477722">
    <property type="component" value="Unassembled WGS sequence"/>
</dbReference>
<dbReference type="AlphaFoldDB" id="A0A6G4WX04"/>
<evidence type="ECO:0000313" key="2">
    <source>
        <dbReference type="Proteomes" id="UP000477722"/>
    </source>
</evidence>
<organism evidence="1 2">
    <name type="scientific">Streptomyces boncukensis</name>
    <dbReference type="NCBI Taxonomy" id="2711219"/>
    <lineage>
        <taxon>Bacteria</taxon>
        <taxon>Bacillati</taxon>
        <taxon>Actinomycetota</taxon>
        <taxon>Actinomycetes</taxon>
        <taxon>Kitasatosporales</taxon>
        <taxon>Streptomycetaceae</taxon>
        <taxon>Streptomyces</taxon>
    </lineage>
</organism>
<comment type="caution">
    <text evidence="1">The sequence shown here is derived from an EMBL/GenBank/DDBJ whole genome shotgun (WGS) entry which is preliminary data.</text>
</comment>
<reference evidence="1 2" key="1">
    <citation type="submission" date="2020-02" db="EMBL/GenBank/DDBJ databases">
        <title>Whole-genome analyses of novel actinobacteria.</title>
        <authorList>
            <person name="Sahin N."/>
            <person name="Tatar D."/>
        </authorList>
    </citation>
    <scope>NUCLEOTIDE SEQUENCE [LARGE SCALE GENOMIC DNA]</scope>
    <source>
        <strain evidence="1 2">SB3404</strain>
    </source>
</reference>
<accession>A0A6G4WX04</accession>
<dbReference type="EMBL" id="JAAKZZ010000093">
    <property type="protein sequence ID" value="NGO69054.1"/>
    <property type="molecule type" value="Genomic_DNA"/>
</dbReference>
<proteinExistence type="predicted"/>
<protein>
    <submittedName>
        <fullName evidence="1">Uncharacterized protein</fullName>
    </submittedName>
</protein>
<keyword evidence="2" id="KW-1185">Reference proteome</keyword>
<name>A0A6G4WX04_9ACTN</name>
<gene>
    <name evidence="1" type="ORF">G5C65_11940</name>
</gene>
<dbReference type="RefSeq" id="WP_165298738.1">
    <property type="nucleotide sequence ID" value="NZ_JAAKZZ010000093.1"/>
</dbReference>